<keyword evidence="5" id="KW-1185">Reference proteome</keyword>
<dbReference type="OrthoDB" id="8480561at2"/>
<gene>
    <name evidence="4" type="ordered locus">ELI_09920</name>
</gene>
<dbReference type="KEGG" id="eli:ELI_09920"/>
<evidence type="ECO:0000256" key="1">
    <source>
        <dbReference type="ARBA" id="ARBA00001946"/>
    </source>
</evidence>
<evidence type="ECO:0000256" key="2">
    <source>
        <dbReference type="ARBA" id="ARBA00022801"/>
    </source>
</evidence>
<organism evidence="4 5">
    <name type="scientific">Erythrobacter litoralis (strain HTCC2594)</name>
    <dbReference type="NCBI Taxonomy" id="314225"/>
    <lineage>
        <taxon>Bacteria</taxon>
        <taxon>Pseudomonadati</taxon>
        <taxon>Pseudomonadota</taxon>
        <taxon>Alphaproteobacteria</taxon>
        <taxon>Sphingomonadales</taxon>
        <taxon>Erythrobacteraceae</taxon>
        <taxon>Erythrobacter/Porphyrobacter group</taxon>
        <taxon>Erythrobacter</taxon>
    </lineage>
</organism>
<dbReference type="eggNOG" id="COG1051">
    <property type="taxonomic scope" value="Bacteria"/>
</dbReference>
<dbReference type="InterPro" id="IPR020476">
    <property type="entry name" value="Nudix_hydrolase"/>
</dbReference>
<dbReference type="AlphaFoldDB" id="Q2N8B5"/>
<dbReference type="InterPro" id="IPR015797">
    <property type="entry name" value="NUDIX_hydrolase-like_dom_sf"/>
</dbReference>
<dbReference type="PANTHER" id="PTHR43046">
    <property type="entry name" value="GDP-MANNOSE MANNOSYL HYDROLASE"/>
    <property type="match status" value="1"/>
</dbReference>
<accession>Q2N8B5</accession>
<dbReference type="PROSITE" id="PS51462">
    <property type="entry name" value="NUDIX"/>
    <property type="match status" value="1"/>
</dbReference>
<feature type="domain" description="Nudix hydrolase" evidence="3">
    <location>
        <begin position="29"/>
        <end position="154"/>
    </location>
</feature>
<dbReference type="EMBL" id="CP000157">
    <property type="protein sequence ID" value="ABC64076.1"/>
    <property type="molecule type" value="Genomic_DNA"/>
</dbReference>
<reference evidence="5" key="1">
    <citation type="journal article" date="2009" name="J. Bacteriol.">
        <title>Complete genome sequence of Erythrobacter litoralis HTCC2594.</title>
        <authorList>
            <person name="Oh H.M."/>
            <person name="Giovannoni S.J."/>
            <person name="Ferriera S."/>
            <person name="Johnson J."/>
            <person name="Cho J.C."/>
        </authorList>
    </citation>
    <scope>NUCLEOTIDE SEQUENCE [LARGE SCALE GENOMIC DNA]</scope>
    <source>
        <strain evidence="5">HTCC2594</strain>
    </source>
</reference>
<sequence length="156" mass="17754">MLRLIPASVQRALMPLAHAVRHRWRMWRKTHLYGISVIITDFDGSLLLLRHSYGPQSWALPGGGVNSGEDAADAAKREVSEELSIDLPRVELVGTLEETISGSPHTCYLFFAQTDIHPTIDRREVIEARFFPSHSLPEPMIENTRRRIEAWRASTR</sequence>
<proteinExistence type="predicted"/>
<dbReference type="Gene3D" id="3.90.79.10">
    <property type="entry name" value="Nucleoside Triphosphate Pyrophosphohydrolase"/>
    <property type="match status" value="1"/>
</dbReference>
<comment type="cofactor">
    <cofactor evidence="1">
        <name>Mg(2+)</name>
        <dbReference type="ChEBI" id="CHEBI:18420"/>
    </cofactor>
</comment>
<keyword evidence="2" id="KW-0378">Hydrolase</keyword>
<name>Q2N8B5_ERYLH</name>
<dbReference type="InterPro" id="IPR000086">
    <property type="entry name" value="NUDIX_hydrolase_dom"/>
</dbReference>
<protein>
    <submittedName>
        <fullName evidence="4">MutT/nudix family protein</fullName>
    </submittedName>
</protein>
<dbReference type="STRING" id="314225.ELI_09920"/>
<evidence type="ECO:0000313" key="4">
    <source>
        <dbReference type="EMBL" id="ABC64076.1"/>
    </source>
</evidence>
<dbReference type="PRINTS" id="PR00502">
    <property type="entry name" value="NUDIXFAMILY"/>
</dbReference>
<dbReference type="GO" id="GO:0016787">
    <property type="term" value="F:hydrolase activity"/>
    <property type="evidence" value="ECO:0007669"/>
    <property type="project" value="UniProtKB-KW"/>
</dbReference>
<dbReference type="Pfam" id="PF00293">
    <property type="entry name" value="NUDIX"/>
    <property type="match status" value="1"/>
</dbReference>
<evidence type="ECO:0000313" key="5">
    <source>
        <dbReference type="Proteomes" id="UP000008808"/>
    </source>
</evidence>
<dbReference type="HOGENOM" id="CLU_037162_10_0_5"/>
<dbReference type="RefSeq" id="WP_011414904.1">
    <property type="nucleotide sequence ID" value="NC_007722.1"/>
</dbReference>
<dbReference type="PANTHER" id="PTHR43046:SF16">
    <property type="entry name" value="ADP-RIBOSE PYROPHOSPHATASE YJHB-RELATED"/>
    <property type="match status" value="1"/>
</dbReference>
<evidence type="ECO:0000259" key="3">
    <source>
        <dbReference type="PROSITE" id="PS51462"/>
    </source>
</evidence>
<dbReference type="Proteomes" id="UP000008808">
    <property type="component" value="Chromosome"/>
</dbReference>
<dbReference type="SUPFAM" id="SSF55811">
    <property type="entry name" value="Nudix"/>
    <property type="match status" value="1"/>
</dbReference>